<gene>
    <name evidence="5" type="ORF">GSBLH_T00006342001</name>
</gene>
<sequence>MNNAIRSYFSDLTYITDRIIAMGYPSTRFESLFRNSISDVAKFLNKKHGNHYLVINLSDRTYDYSLFGNRVICSGYPDHHSPTLSMMWSLYSIIDFWLSLDKENVIAVHCLAGKGRTGTVIVCTLLMQGFFNNLKHLSIMSVINAAINYFHDKRGDGVENPDQIRFIYQFLESMDTMGSDMSLLSSLSLQPSVFISHLILYNLPVGEGGILTPRLCVYLKKQNTRSIVFNSVWNRTHVQHIASIQHAFVIPVARSALL</sequence>
<dbReference type="InterPro" id="IPR000242">
    <property type="entry name" value="PTP_cat"/>
</dbReference>
<dbReference type="PANTHER" id="PTHR12305:SF94">
    <property type="entry name" value="PHOSPHATIDYLINOSITOL-3,4,5-TRISPHOSPHATE 3-PHOSPHATASE"/>
    <property type="match status" value="1"/>
</dbReference>
<dbReference type="InterPro" id="IPR051281">
    <property type="entry name" value="Dual-spec_lipid-protein_phosph"/>
</dbReference>
<dbReference type="SMART" id="SM00404">
    <property type="entry name" value="PTPc_motif"/>
    <property type="match status" value="1"/>
</dbReference>
<evidence type="ECO:0000256" key="1">
    <source>
        <dbReference type="ARBA" id="ARBA00022801"/>
    </source>
</evidence>
<dbReference type="Pfam" id="PF00102">
    <property type="entry name" value="Y_phosphatase"/>
    <property type="match status" value="1"/>
</dbReference>
<name>D8M130_BLAHO</name>
<dbReference type="OrthoDB" id="16692at2759"/>
<organism evidence="5">
    <name type="scientific">Blastocystis hominis</name>
    <dbReference type="NCBI Taxonomy" id="12968"/>
    <lineage>
        <taxon>Eukaryota</taxon>
        <taxon>Sar</taxon>
        <taxon>Stramenopiles</taxon>
        <taxon>Bigyra</taxon>
        <taxon>Opalozoa</taxon>
        <taxon>Opalinata</taxon>
        <taxon>Blastocystidae</taxon>
        <taxon>Blastocystis</taxon>
    </lineage>
</organism>
<dbReference type="InterPro" id="IPR000387">
    <property type="entry name" value="Tyr_Pase_dom"/>
</dbReference>
<dbReference type="PROSITE" id="PS50056">
    <property type="entry name" value="TYR_PHOSPHATASE_2"/>
    <property type="match status" value="1"/>
</dbReference>
<dbReference type="SUPFAM" id="SSF52799">
    <property type="entry name" value="(Phosphotyrosine protein) phosphatases II"/>
    <property type="match status" value="1"/>
</dbReference>
<dbReference type="PROSITE" id="PS51181">
    <property type="entry name" value="PPASE_TENSIN"/>
    <property type="match status" value="1"/>
</dbReference>
<evidence type="ECO:0000313" key="6">
    <source>
        <dbReference type="Proteomes" id="UP000008312"/>
    </source>
</evidence>
<feature type="domain" description="Phosphatase tensin-type" evidence="4">
    <location>
        <begin position="1"/>
        <end position="177"/>
    </location>
</feature>
<dbReference type="GO" id="GO:0004725">
    <property type="term" value="F:protein tyrosine phosphatase activity"/>
    <property type="evidence" value="ECO:0007669"/>
    <property type="project" value="InterPro"/>
</dbReference>
<dbReference type="InterPro" id="IPR029023">
    <property type="entry name" value="Tensin_phosphatase"/>
</dbReference>
<dbReference type="InterPro" id="IPR029021">
    <property type="entry name" value="Prot-tyrosine_phosphatase-like"/>
</dbReference>
<dbReference type="InParanoid" id="D8M130"/>
<dbReference type="PROSITE" id="PS00383">
    <property type="entry name" value="TYR_PHOSPHATASE_1"/>
    <property type="match status" value="1"/>
</dbReference>
<dbReference type="RefSeq" id="XP_012895817.1">
    <property type="nucleotide sequence ID" value="XM_013040363.1"/>
</dbReference>
<dbReference type="AlphaFoldDB" id="D8M130"/>
<dbReference type="EMBL" id="FN668644">
    <property type="protein sequence ID" value="CBK21769.2"/>
    <property type="molecule type" value="Genomic_DNA"/>
</dbReference>
<dbReference type="GO" id="GO:0005829">
    <property type="term" value="C:cytosol"/>
    <property type="evidence" value="ECO:0007669"/>
    <property type="project" value="TreeGrafter"/>
</dbReference>
<dbReference type="OMA" id="SELIFMC"/>
<keyword evidence="6" id="KW-1185">Reference proteome</keyword>
<dbReference type="PANTHER" id="PTHR12305">
    <property type="entry name" value="PHOSPHATASE WITH HOMOLOGY TO TENSIN"/>
    <property type="match status" value="1"/>
</dbReference>
<dbReference type="Proteomes" id="UP000008312">
    <property type="component" value="Unassembled WGS sequence"/>
</dbReference>
<proteinExistence type="predicted"/>
<evidence type="ECO:0008006" key="7">
    <source>
        <dbReference type="Google" id="ProtNLM"/>
    </source>
</evidence>
<evidence type="ECO:0000259" key="2">
    <source>
        <dbReference type="PROSITE" id="PS50055"/>
    </source>
</evidence>
<dbReference type="GO" id="GO:0016314">
    <property type="term" value="F:phosphatidylinositol-3,4,5-trisphosphate 3-phosphatase activity"/>
    <property type="evidence" value="ECO:0007669"/>
    <property type="project" value="TreeGrafter"/>
</dbReference>
<keyword evidence="1" id="KW-0378">Hydrolase</keyword>
<protein>
    <recommendedName>
        <fullName evidence="7">Phosphatidylinositol-3,4,5-trisphosphate 3-phosphatase</fullName>
    </recommendedName>
</protein>
<evidence type="ECO:0000259" key="3">
    <source>
        <dbReference type="PROSITE" id="PS50056"/>
    </source>
</evidence>
<dbReference type="GeneID" id="24922467"/>
<evidence type="ECO:0000259" key="4">
    <source>
        <dbReference type="PROSITE" id="PS51181"/>
    </source>
</evidence>
<evidence type="ECO:0000313" key="5">
    <source>
        <dbReference type="EMBL" id="CBK21769.2"/>
    </source>
</evidence>
<feature type="domain" description="Tyrosine specific protein phosphatases" evidence="3">
    <location>
        <begin position="106"/>
        <end position="165"/>
    </location>
</feature>
<dbReference type="PROSITE" id="PS50055">
    <property type="entry name" value="TYR_PHOSPHATASE_PTP"/>
    <property type="match status" value="1"/>
</dbReference>
<dbReference type="Gene3D" id="3.90.190.10">
    <property type="entry name" value="Protein tyrosine phosphatase superfamily"/>
    <property type="match status" value="1"/>
</dbReference>
<accession>D8M130</accession>
<dbReference type="InterPro" id="IPR003595">
    <property type="entry name" value="Tyr_Pase_cat"/>
</dbReference>
<dbReference type="InterPro" id="IPR016130">
    <property type="entry name" value="Tyr_Pase_AS"/>
</dbReference>
<reference evidence="5" key="1">
    <citation type="submission" date="2010-02" db="EMBL/GenBank/DDBJ databases">
        <title>Sequencing and annotation of the Blastocystis hominis genome.</title>
        <authorList>
            <person name="Wincker P."/>
        </authorList>
    </citation>
    <scope>NUCLEOTIDE SEQUENCE</scope>
    <source>
        <strain evidence="5">Singapore isolate B</strain>
    </source>
</reference>
<feature type="domain" description="Tyrosine-protein phosphatase" evidence="2">
    <location>
        <begin position="62"/>
        <end position="174"/>
    </location>
</feature>